<organism evidence="1 2">
    <name type="scientific">Centipeda periodontii DSM 2778</name>
    <dbReference type="NCBI Taxonomy" id="888060"/>
    <lineage>
        <taxon>Bacteria</taxon>
        <taxon>Bacillati</taxon>
        <taxon>Bacillota</taxon>
        <taxon>Negativicutes</taxon>
        <taxon>Selenomonadales</taxon>
        <taxon>Selenomonadaceae</taxon>
        <taxon>Centipeda</taxon>
    </lineage>
</organism>
<comment type="caution">
    <text evidence="1">The sequence shown here is derived from an EMBL/GenBank/DDBJ whole genome shotgun (WGS) entry which is preliminary data.</text>
</comment>
<name>F5RKV0_9FIRM</name>
<dbReference type="OrthoDB" id="2020207at2"/>
<proteinExistence type="predicted"/>
<dbReference type="HOGENOM" id="CLU_066004_0_0_9"/>
<evidence type="ECO:0000313" key="1">
    <source>
        <dbReference type="EMBL" id="EGK60853.1"/>
    </source>
</evidence>
<sequence>MNINHDPDVIRIQSFGQKNQEKNIYFIEIDGGKIGMGAYLRQILYALFEADQLGFVPAVSFRRETCLYAENEPVDGKDNPFEYYFDQVSDISIEDVYQSNRVFLFHHMHAYRIERDLGNLNPNMPCGYIVDDVYLEKLANIYGKYIHLNAKTAEMFRLDTEQLCANWKEKNILGVHIRGTDFALNWGNHPNMVTADEFIEAIDEALGEHDYDYIFLATDDQRRLDVLRERYGSKLLYYKDVLRGDTELFIAMEKNARPMNRYLNGLEVIRDMYTLASCEGFICGLSQVSILTRIIRLSRKESYTYLKVLDKGLYQG</sequence>
<dbReference type="STRING" id="888060.HMPREF9081_0855"/>
<accession>F5RKV0</accession>
<evidence type="ECO:0000313" key="2">
    <source>
        <dbReference type="Proteomes" id="UP000004067"/>
    </source>
</evidence>
<gene>
    <name evidence="1" type="ORF">HMPREF9081_0855</name>
</gene>
<dbReference type="AlphaFoldDB" id="F5RKV0"/>
<dbReference type="CDD" id="cd11296">
    <property type="entry name" value="O-FucT_like"/>
    <property type="match status" value="1"/>
</dbReference>
<protein>
    <submittedName>
        <fullName evidence="1">Uncharacterized protein</fullName>
    </submittedName>
</protein>
<keyword evidence="2" id="KW-1185">Reference proteome</keyword>
<dbReference type="EMBL" id="AFHQ01000026">
    <property type="protein sequence ID" value="EGK60853.1"/>
    <property type="molecule type" value="Genomic_DNA"/>
</dbReference>
<dbReference type="Proteomes" id="UP000004067">
    <property type="component" value="Unassembled WGS sequence"/>
</dbReference>
<reference evidence="1 2" key="1">
    <citation type="submission" date="2011-04" db="EMBL/GenBank/DDBJ databases">
        <authorList>
            <person name="Muzny D."/>
            <person name="Qin X."/>
            <person name="Deng J."/>
            <person name="Jiang H."/>
            <person name="Liu Y."/>
            <person name="Qu J."/>
            <person name="Song X.-Z."/>
            <person name="Zhang L."/>
            <person name="Thornton R."/>
            <person name="Coyle M."/>
            <person name="Francisco L."/>
            <person name="Jackson L."/>
            <person name="Javaid M."/>
            <person name="Korchina V."/>
            <person name="Kovar C."/>
            <person name="Mata R."/>
            <person name="Mathew T."/>
            <person name="Ngo R."/>
            <person name="Nguyen L."/>
            <person name="Nguyen N."/>
            <person name="Okwuonu G."/>
            <person name="Ongeri F."/>
            <person name="Pham C."/>
            <person name="Simmons D."/>
            <person name="Wilczek-Boney K."/>
            <person name="Hale W."/>
            <person name="Jakkamsetti A."/>
            <person name="Pham P."/>
            <person name="Ruth R."/>
            <person name="San Lucas F."/>
            <person name="Warren J."/>
            <person name="Zhang J."/>
            <person name="Zhao Z."/>
            <person name="Zhou C."/>
            <person name="Zhu D."/>
            <person name="Lee S."/>
            <person name="Bess C."/>
            <person name="Blankenburg K."/>
            <person name="Forbes L."/>
            <person name="Fu Q."/>
            <person name="Gubbala S."/>
            <person name="Hirani K."/>
            <person name="Jayaseelan J.C."/>
            <person name="Lara F."/>
            <person name="Munidasa M."/>
            <person name="Palculict T."/>
            <person name="Patil S."/>
            <person name="Pu L.-L."/>
            <person name="Saada N."/>
            <person name="Tang L."/>
            <person name="Weissenberger G."/>
            <person name="Zhu Y."/>
            <person name="Hemphill L."/>
            <person name="Shang Y."/>
            <person name="Youmans B."/>
            <person name="Ayvaz T."/>
            <person name="Ross M."/>
            <person name="Santibanez J."/>
            <person name="Aqrawi P."/>
            <person name="Gross S."/>
            <person name="Joshi V."/>
            <person name="Fowler G."/>
            <person name="Nazareth L."/>
            <person name="Reid J."/>
            <person name="Worley K."/>
            <person name="Petrosino J."/>
            <person name="Highlander S."/>
            <person name="Gibbs R."/>
        </authorList>
    </citation>
    <scope>NUCLEOTIDE SEQUENCE [LARGE SCALE GENOMIC DNA]</scope>
    <source>
        <strain evidence="1 2">DSM 2778</strain>
    </source>
</reference>
<dbReference type="Gene3D" id="3.40.50.11350">
    <property type="match status" value="1"/>
</dbReference>
<dbReference type="eggNOG" id="ENOG5030K35">
    <property type="taxonomic scope" value="Bacteria"/>
</dbReference>